<dbReference type="SUPFAM" id="SSF50978">
    <property type="entry name" value="WD40 repeat-like"/>
    <property type="match status" value="1"/>
</dbReference>
<dbReference type="EMBL" id="KV425571">
    <property type="protein sequence ID" value="KZT25581.1"/>
    <property type="molecule type" value="Genomic_DNA"/>
</dbReference>
<feature type="compositionally biased region" description="Basic and acidic residues" evidence="4">
    <location>
        <begin position="409"/>
        <end position="423"/>
    </location>
</feature>
<dbReference type="PROSITE" id="PS00678">
    <property type="entry name" value="WD_REPEATS_1"/>
    <property type="match status" value="1"/>
</dbReference>
<accession>A0A165SRV6</accession>
<keyword evidence="6" id="KW-1185">Reference proteome</keyword>
<dbReference type="AlphaFoldDB" id="A0A165SRV6"/>
<dbReference type="GO" id="GO:1904263">
    <property type="term" value="P:positive regulation of TORC1 signaling"/>
    <property type="evidence" value="ECO:0007669"/>
    <property type="project" value="TreeGrafter"/>
</dbReference>
<reference evidence="5 6" key="1">
    <citation type="journal article" date="2016" name="Mol. Biol. Evol.">
        <title>Comparative Genomics of Early-Diverging Mushroom-Forming Fungi Provides Insights into the Origins of Lignocellulose Decay Capabilities.</title>
        <authorList>
            <person name="Nagy L.G."/>
            <person name="Riley R."/>
            <person name="Tritt A."/>
            <person name="Adam C."/>
            <person name="Daum C."/>
            <person name="Floudas D."/>
            <person name="Sun H."/>
            <person name="Yadav J.S."/>
            <person name="Pangilinan J."/>
            <person name="Larsson K.H."/>
            <person name="Matsuura K."/>
            <person name="Barry K."/>
            <person name="Labutti K."/>
            <person name="Kuo R."/>
            <person name="Ohm R.A."/>
            <person name="Bhattacharya S.S."/>
            <person name="Shirouzu T."/>
            <person name="Yoshinaga Y."/>
            <person name="Martin F.M."/>
            <person name="Grigoriev I.V."/>
            <person name="Hibbett D.S."/>
        </authorList>
    </citation>
    <scope>NUCLEOTIDE SEQUENCE [LARGE SCALE GENOMIC DNA]</scope>
    <source>
        <strain evidence="5 6">HHB14362 ss-1</strain>
    </source>
</reference>
<proteinExistence type="predicted"/>
<feature type="region of interest" description="Disordered" evidence="4">
    <location>
        <begin position="471"/>
        <end position="530"/>
    </location>
</feature>
<evidence type="ECO:0000313" key="6">
    <source>
        <dbReference type="Proteomes" id="UP000076761"/>
    </source>
</evidence>
<gene>
    <name evidence="5" type="ORF">NEOLEDRAFT_1169454</name>
</gene>
<dbReference type="InterPro" id="IPR001680">
    <property type="entry name" value="WD40_rpt"/>
</dbReference>
<feature type="compositionally biased region" description="Polar residues" evidence="4">
    <location>
        <begin position="516"/>
        <end position="530"/>
    </location>
</feature>
<keyword evidence="2" id="KW-0677">Repeat</keyword>
<evidence type="ECO:0000256" key="2">
    <source>
        <dbReference type="ARBA" id="ARBA00022737"/>
    </source>
</evidence>
<dbReference type="PANTHER" id="PTHR46170:SF1">
    <property type="entry name" value="GATOR COMPLEX PROTEIN WDR59"/>
    <property type="match status" value="1"/>
</dbReference>
<feature type="compositionally biased region" description="Low complexity" evidence="4">
    <location>
        <begin position="1058"/>
        <end position="1081"/>
    </location>
</feature>
<dbReference type="GO" id="GO:0034198">
    <property type="term" value="P:cellular response to amino acid starvation"/>
    <property type="evidence" value="ECO:0007669"/>
    <property type="project" value="TreeGrafter"/>
</dbReference>
<dbReference type="FunCoup" id="A0A165SRV6">
    <property type="interactions" value="226"/>
</dbReference>
<keyword evidence="1 3" id="KW-0853">WD repeat</keyword>
<dbReference type="Gene3D" id="2.130.10.10">
    <property type="entry name" value="YVTN repeat-like/Quinoprotein amine dehydrogenase"/>
    <property type="match status" value="1"/>
</dbReference>
<evidence type="ECO:0000313" key="5">
    <source>
        <dbReference type="EMBL" id="KZT25581.1"/>
    </source>
</evidence>
<feature type="region of interest" description="Disordered" evidence="4">
    <location>
        <begin position="402"/>
        <end position="433"/>
    </location>
</feature>
<dbReference type="PANTHER" id="PTHR46170">
    <property type="entry name" value="GATOR COMPLEX PROTEIN WDR59"/>
    <property type="match status" value="1"/>
</dbReference>
<dbReference type="Proteomes" id="UP000076761">
    <property type="component" value="Unassembled WGS sequence"/>
</dbReference>
<feature type="region of interest" description="Disordered" evidence="4">
    <location>
        <begin position="1007"/>
        <end position="1026"/>
    </location>
</feature>
<dbReference type="PROSITE" id="PS50082">
    <property type="entry name" value="WD_REPEATS_2"/>
    <property type="match status" value="1"/>
</dbReference>
<dbReference type="PROSITE" id="PS50294">
    <property type="entry name" value="WD_REPEATS_REGION"/>
    <property type="match status" value="1"/>
</dbReference>
<organism evidence="5 6">
    <name type="scientific">Neolentinus lepideus HHB14362 ss-1</name>
    <dbReference type="NCBI Taxonomy" id="1314782"/>
    <lineage>
        <taxon>Eukaryota</taxon>
        <taxon>Fungi</taxon>
        <taxon>Dikarya</taxon>
        <taxon>Basidiomycota</taxon>
        <taxon>Agaricomycotina</taxon>
        <taxon>Agaricomycetes</taxon>
        <taxon>Gloeophyllales</taxon>
        <taxon>Gloeophyllaceae</taxon>
        <taxon>Neolentinus</taxon>
    </lineage>
</organism>
<dbReference type="Pfam" id="PF00400">
    <property type="entry name" value="WD40"/>
    <property type="match status" value="1"/>
</dbReference>
<evidence type="ECO:0000256" key="4">
    <source>
        <dbReference type="SAM" id="MobiDB-lite"/>
    </source>
</evidence>
<dbReference type="InterPro" id="IPR049567">
    <property type="entry name" value="WDR59-like"/>
</dbReference>
<feature type="region of interest" description="Disordered" evidence="4">
    <location>
        <begin position="1050"/>
        <end position="1081"/>
    </location>
</feature>
<dbReference type="OrthoDB" id="311712at2759"/>
<protein>
    <submittedName>
        <fullName evidence="5">Uncharacterized protein</fullName>
    </submittedName>
</protein>
<dbReference type="GO" id="GO:0005774">
    <property type="term" value="C:vacuolar membrane"/>
    <property type="evidence" value="ECO:0007669"/>
    <property type="project" value="TreeGrafter"/>
</dbReference>
<name>A0A165SRV6_9AGAM</name>
<dbReference type="InterPro" id="IPR036322">
    <property type="entry name" value="WD40_repeat_dom_sf"/>
</dbReference>
<dbReference type="InterPro" id="IPR015943">
    <property type="entry name" value="WD40/YVTN_repeat-like_dom_sf"/>
</dbReference>
<dbReference type="SMART" id="SM00320">
    <property type="entry name" value="WD40"/>
    <property type="match status" value="5"/>
</dbReference>
<feature type="repeat" description="WD" evidence="3">
    <location>
        <begin position="212"/>
        <end position="248"/>
    </location>
</feature>
<dbReference type="InParanoid" id="A0A165SRV6"/>
<evidence type="ECO:0000256" key="3">
    <source>
        <dbReference type="PROSITE-ProRule" id="PRU00221"/>
    </source>
</evidence>
<evidence type="ECO:0000256" key="1">
    <source>
        <dbReference type="ARBA" id="ARBA00022574"/>
    </source>
</evidence>
<dbReference type="InterPro" id="IPR019775">
    <property type="entry name" value="WD40_repeat_CS"/>
</dbReference>
<dbReference type="GO" id="GO:0035591">
    <property type="term" value="F:signaling adaptor activity"/>
    <property type="evidence" value="ECO:0007669"/>
    <property type="project" value="TreeGrafter"/>
</dbReference>
<dbReference type="GO" id="GO:0035859">
    <property type="term" value="C:Seh1-associated complex"/>
    <property type="evidence" value="ECO:0007669"/>
    <property type="project" value="TreeGrafter"/>
</dbReference>
<sequence length="1265" mass="140228">MNPLSDALNGEDSPTDVNLDLGRSHQVQIDVKGLVGDAVGNMSISPTSRDVVLAARRGLFVIDLQAPLEIPRFLPQGGTWDVADVQWNPHRSHSKYIVSTSSEKLLIWDLLLVGKTSIEHILHSHYRAITDINWHTSEPDLVVSTGIDSWLWCWDLRDLRNRHKPVFGMSAFNGAGTQVKWNRQDPHVLASSHGNEVLIWDRRKGSVPLTTIQAHDAKIYGIDWSHHERNTIVTCSLDRTIKVWDFDTACPVKGDCHPKITVNTKYPIWRARNLPFGYGLLSLPQRGETALELYAYDDPRTPIHTFEGHTDVVKEFVWRRGEEDGAEFQLITWSKDRTLRFWPITPDIMQKAGYMGDGKRFVKPKGEEDISYRDPPIGNDLSPVLSAPVGHRSILAEVRAPMPPRPYMNRHDDSGGVHERDTSARAQVPSGTTSSIPIHIRAAGGTMTRGNLGGRSARMDPFTWLSSVKVEKRRESFSRPARVAHSDDKSRNGSPSQNASRIEPAPSRVVSDQVARGSSQTRGEEVSTNQNLQDEITTVLTKLSDHKIRLEKHDLSKRRTCTLGLHGPWGESSSVFIRVTFTFPRAYPQAPHPEGTPSVDLERNPLISIKSRAFILRRLRNIREQHRPCLEACLTFLLSGDENEHVGVPASMDSESEDEGVKGSRRGRDLTVSLVRNSKNLAEPRTSQGVFGPNGELVCFFRATPRIVRSAARDVSASPSVASHMNESMSRLPRHTGTVVDAMQRLAAAASDRVVPPVPGGSEKAENVLRVITNLLTFSQPRNRQPQEPSKTIDSGRGSFSLVSTRLSNIYIKDASHIIGIDPAVAAEYVFSGASPIDTFRHNADVAKKHGRFDHERAFKLLQMLLESKGGGDRDSKAPLRHLVTSSLSERILSDLYRQFCQDKDIQLLASIAAISLQAYFSFQQCTVSAPAKVIKQSPALSALSRKPSTDYFNTRRLTDSRFQNFSFINRPRLPSSPATPPGLVYSISNSSKGSWSSLFYTSGGRNTVIGAPDSPHEPSQGVPQSGAGMGVHSIPVPVIASRLGQEALRRKAVRHGSPANLSSSNSKSWNDGSLSISRSTSSIPSVGRIRRPTFSQVVNPRFPPMKKNLVFKVDNESSPSTSLMFTPEILTQLLCHVLLYAETLFRWGLLQKRAELISSIGHEPSMMRGLVKQKELAYDLRRPCVNCGMDNPHNFRGHCPHCDSRTTKPCCSICRLPVKGLSFDCLKCCHLVHIACRAKQRFTTCPAGCGCVCVAVNQDFQPSM</sequence>
<dbReference type="STRING" id="1314782.A0A165SRV6"/>